<proteinExistence type="predicted"/>
<comment type="subunit">
    <text evidence="1">Self-associates forming complexes of several hundred monomers.</text>
</comment>
<keyword evidence="3" id="KW-0805">Transcription regulation</keyword>
<dbReference type="EMBL" id="JRES01001412">
    <property type="protein sequence ID" value="KNC23135.1"/>
    <property type="molecule type" value="Genomic_DNA"/>
</dbReference>
<reference evidence="9 10" key="1">
    <citation type="journal article" date="2015" name="Nat. Commun.">
        <title>Lucilia cuprina genome unlocks parasitic fly biology to underpin future interventions.</title>
        <authorList>
            <person name="Anstead C.A."/>
            <person name="Korhonen P.K."/>
            <person name="Young N.D."/>
            <person name="Hall R.S."/>
            <person name="Jex A.R."/>
            <person name="Murali S.C."/>
            <person name="Hughes D.S."/>
            <person name="Lee S.F."/>
            <person name="Perry T."/>
            <person name="Stroehlein A.J."/>
            <person name="Ansell B.R."/>
            <person name="Breugelmans B."/>
            <person name="Hofmann A."/>
            <person name="Qu J."/>
            <person name="Dugan S."/>
            <person name="Lee S.L."/>
            <person name="Chao H."/>
            <person name="Dinh H."/>
            <person name="Han Y."/>
            <person name="Doddapaneni H.V."/>
            <person name="Worley K.C."/>
            <person name="Muzny D.M."/>
            <person name="Ioannidis P."/>
            <person name="Waterhouse R.M."/>
            <person name="Zdobnov E.M."/>
            <person name="James P.J."/>
            <person name="Bagnall N.H."/>
            <person name="Kotze A.C."/>
            <person name="Gibbs R.A."/>
            <person name="Richards S."/>
            <person name="Batterham P."/>
            <person name="Gasser R.B."/>
        </authorList>
    </citation>
    <scope>NUCLEOTIDE SEQUENCE [LARGE SCALE GENOMIC DNA]</scope>
    <source>
        <strain evidence="9 10">LS</strain>
        <tissue evidence="9">Full body</tissue>
    </source>
</reference>
<dbReference type="GO" id="GO:0003677">
    <property type="term" value="F:DNA binding"/>
    <property type="evidence" value="ECO:0007669"/>
    <property type="project" value="UniProtKB-KW"/>
</dbReference>
<evidence type="ECO:0000256" key="7">
    <source>
        <dbReference type="SAM" id="Phobius"/>
    </source>
</evidence>
<evidence type="ECO:0000313" key="9">
    <source>
        <dbReference type="EMBL" id="KNC23135.1"/>
    </source>
</evidence>
<evidence type="ECO:0000256" key="3">
    <source>
        <dbReference type="ARBA" id="ARBA00023015"/>
    </source>
</evidence>
<comment type="caution">
    <text evidence="9">The sequence shown here is derived from an EMBL/GenBank/DDBJ whole genome shotgun (WGS) entry which is preliminary data.</text>
</comment>
<evidence type="ECO:0000256" key="2">
    <source>
        <dbReference type="ARBA" id="ARBA00016807"/>
    </source>
</evidence>
<dbReference type="Pfam" id="PF13873">
    <property type="entry name" value="Myb_DNA-bind_5"/>
    <property type="match status" value="1"/>
</dbReference>
<comment type="function">
    <text evidence="6">Involved in transvection phenomena (= synapsis-dependent gene expression), where the synaptic pairing of chromosomes carrying genes with which zeste interacts influences the expression of these genes. Zeste binds to DNA and stimulates transcription from a nearby promoter.</text>
</comment>
<keyword evidence="10" id="KW-1185">Reference proteome</keyword>
<evidence type="ECO:0000256" key="6">
    <source>
        <dbReference type="ARBA" id="ARBA00025466"/>
    </source>
</evidence>
<keyword evidence="5" id="KW-0804">Transcription</keyword>
<accession>A0A0L0BSS8</accession>
<dbReference type="InterPro" id="IPR028002">
    <property type="entry name" value="Myb_DNA-bind_5"/>
</dbReference>
<evidence type="ECO:0000256" key="1">
    <source>
        <dbReference type="ARBA" id="ARBA00011764"/>
    </source>
</evidence>
<gene>
    <name evidence="9" type="ORF">FF38_01752</name>
</gene>
<evidence type="ECO:0000256" key="4">
    <source>
        <dbReference type="ARBA" id="ARBA00023125"/>
    </source>
</evidence>
<keyword evidence="7" id="KW-0812">Transmembrane</keyword>
<evidence type="ECO:0000313" key="10">
    <source>
        <dbReference type="Proteomes" id="UP000037069"/>
    </source>
</evidence>
<evidence type="ECO:0000256" key="5">
    <source>
        <dbReference type="ARBA" id="ARBA00023163"/>
    </source>
</evidence>
<sequence length="113" mass="12694">MESHVDIARGYVKGDRVVKEALWADLAKKLNSCGPPTKDLNGWKKTWAGWKVYVKKKMSHNAGGYDKGSEASLNVRRRNFSTECCLLLSSITATIDTPGIIILTFSFYLYTFL</sequence>
<organism evidence="9 10">
    <name type="scientific">Lucilia cuprina</name>
    <name type="common">Green bottle fly</name>
    <name type="synonym">Australian sheep blowfly</name>
    <dbReference type="NCBI Taxonomy" id="7375"/>
    <lineage>
        <taxon>Eukaryota</taxon>
        <taxon>Metazoa</taxon>
        <taxon>Ecdysozoa</taxon>
        <taxon>Arthropoda</taxon>
        <taxon>Hexapoda</taxon>
        <taxon>Insecta</taxon>
        <taxon>Pterygota</taxon>
        <taxon>Neoptera</taxon>
        <taxon>Endopterygota</taxon>
        <taxon>Diptera</taxon>
        <taxon>Brachycera</taxon>
        <taxon>Muscomorpha</taxon>
        <taxon>Oestroidea</taxon>
        <taxon>Calliphoridae</taxon>
        <taxon>Luciliinae</taxon>
        <taxon>Lucilia</taxon>
    </lineage>
</organism>
<keyword evidence="7" id="KW-0472">Membrane</keyword>
<dbReference type="OrthoDB" id="8053018at2759"/>
<protein>
    <recommendedName>
        <fullName evidence="2">Regulatory protein zeste</fullName>
    </recommendedName>
</protein>
<dbReference type="Proteomes" id="UP000037069">
    <property type="component" value="Unassembled WGS sequence"/>
</dbReference>
<feature type="transmembrane region" description="Helical" evidence="7">
    <location>
        <begin position="86"/>
        <end position="110"/>
    </location>
</feature>
<keyword evidence="7" id="KW-1133">Transmembrane helix</keyword>
<dbReference type="AlphaFoldDB" id="A0A0L0BSS8"/>
<evidence type="ECO:0000259" key="8">
    <source>
        <dbReference type="Pfam" id="PF13873"/>
    </source>
</evidence>
<keyword evidence="4" id="KW-0238">DNA-binding</keyword>
<name>A0A0L0BSS8_LUCCU</name>
<feature type="domain" description="Myb/SANT-like DNA-binding" evidence="8">
    <location>
        <begin position="14"/>
        <end position="60"/>
    </location>
</feature>